<dbReference type="PANTHER" id="PTHR46741">
    <property type="entry name" value="OS09G0413600 PROTEIN"/>
    <property type="match status" value="1"/>
</dbReference>
<dbReference type="Pfam" id="PF07891">
    <property type="entry name" value="DUF1666"/>
    <property type="match status" value="1"/>
</dbReference>
<organism evidence="2 3">
    <name type="scientific">Pyrus ussuriensis x Pyrus communis</name>
    <dbReference type="NCBI Taxonomy" id="2448454"/>
    <lineage>
        <taxon>Eukaryota</taxon>
        <taxon>Viridiplantae</taxon>
        <taxon>Streptophyta</taxon>
        <taxon>Embryophyta</taxon>
        <taxon>Tracheophyta</taxon>
        <taxon>Spermatophyta</taxon>
        <taxon>Magnoliopsida</taxon>
        <taxon>eudicotyledons</taxon>
        <taxon>Gunneridae</taxon>
        <taxon>Pentapetalae</taxon>
        <taxon>rosids</taxon>
        <taxon>fabids</taxon>
        <taxon>Rosales</taxon>
        <taxon>Rosaceae</taxon>
        <taxon>Amygdaloideae</taxon>
        <taxon>Maleae</taxon>
        <taxon>Pyrus</taxon>
    </lineage>
</organism>
<dbReference type="PANTHER" id="PTHR46741:SF2">
    <property type="entry name" value="RIBOSOMAL PROTEIN L34AE"/>
    <property type="match status" value="1"/>
</dbReference>
<comment type="caution">
    <text evidence="2">The sequence shown here is derived from an EMBL/GenBank/DDBJ whole genome shotgun (WGS) entry which is preliminary data.</text>
</comment>
<feature type="region of interest" description="Disordered" evidence="1">
    <location>
        <begin position="145"/>
        <end position="250"/>
    </location>
</feature>
<feature type="compositionally biased region" description="Acidic residues" evidence="1">
    <location>
        <begin position="205"/>
        <end position="222"/>
    </location>
</feature>
<dbReference type="InterPro" id="IPR012870">
    <property type="entry name" value="DUF1666"/>
</dbReference>
<evidence type="ECO:0000256" key="1">
    <source>
        <dbReference type="SAM" id="MobiDB-lite"/>
    </source>
</evidence>
<evidence type="ECO:0000313" key="2">
    <source>
        <dbReference type="EMBL" id="KAB2598585.1"/>
    </source>
</evidence>
<feature type="compositionally biased region" description="Basic and acidic residues" evidence="1">
    <location>
        <begin position="146"/>
        <end position="190"/>
    </location>
</feature>
<dbReference type="OrthoDB" id="772197at2759"/>
<reference evidence="2 3" key="3">
    <citation type="submission" date="2019-11" db="EMBL/GenBank/DDBJ databases">
        <title>A de novo genome assembly of a pear dwarfing rootstock.</title>
        <authorList>
            <person name="Wang F."/>
            <person name="Wang J."/>
            <person name="Li S."/>
            <person name="Zhang Y."/>
            <person name="Fang M."/>
            <person name="Ma L."/>
            <person name="Zhao Y."/>
            <person name="Jiang S."/>
        </authorList>
    </citation>
    <scope>NUCLEOTIDE SEQUENCE [LARGE SCALE GENOMIC DNA]</scope>
    <source>
        <strain evidence="2">S2</strain>
        <tissue evidence="2">Leaf</tissue>
    </source>
</reference>
<feature type="compositionally biased region" description="Basic and acidic residues" evidence="1">
    <location>
        <begin position="223"/>
        <end position="238"/>
    </location>
</feature>
<evidence type="ECO:0000313" key="3">
    <source>
        <dbReference type="Proteomes" id="UP000327157"/>
    </source>
</evidence>
<accession>A0A5N5F6F9</accession>
<dbReference type="EMBL" id="SMOL01000768">
    <property type="protein sequence ID" value="KAB2598585.1"/>
    <property type="molecule type" value="Genomic_DNA"/>
</dbReference>
<gene>
    <name evidence="2" type="ORF">D8674_001505</name>
</gene>
<reference evidence="2 3" key="1">
    <citation type="submission" date="2019-09" db="EMBL/GenBank/DDBJ databases">
        <authorList>
            <person name="Ou C."/>
        </authorList>
    </citation>
    <scope>NUCLEOTIDE SEQUENCE [LARGE SCALE GENOMIC DNA]</scope>
    <source>
        <strain evidence="2">S2</strain>
        <tissue evidence="2">Leaf</tissue>
    </source>
</reference>
<protein>
    <submittedName>
        <fullName evidence="2">Uncharacterized protein</fullName>
    </submittedName>
</protein>
<proteinExistence type="predicted"/>
<name>A0A5N5F6F9_9ROSA</name>
<reference evidence="3" key="2">
    <citation type="submission" date="2019-10" db="EMBL/GenBank/DDBJ databases">
        <title>A de novo genome assembly of a pear dwarfing rootstock.</title>
        <authorList>
            <person name="Wang F."/>
            <person name="Wang J."/>
            <person name="Li S."/>
            <person name="Zhang Y."/>
            <person name="Fang M."/>
            <person name="Ma L."/>
            <person name="Zhao Y."/>
            <person name="Jiang S."/>
        </authorList>
    </citation>
    <scope>NUCLEOTIDE SEQUENCE [LARGE SCALE GENOMIC DNA]</scope>
</reference>
<dbReference type="Proteomes" id="UP000327157">
    <property type="component" value="Chromosome 1"/>
</dbReference>
<keyword evidence="3" id="KW-1185">Reference proteome</keyword>
<sequence>MAPAAVWVFQTKMILFFSSLMLTLFRFFSKIFLVSFRHDKSSPMNNSRCSSPPPSGEINEISKIDGDDSKFDDVGDGEASKPNFVFKFEFQTKELLSRVNEGNNANGDSALLEEYEFLAEKFNQMKAAKNVSCFMEEAKAASFNVEEAHEETPQDFGHGESEKDESREMKLVTGEEPRSGGEKLGSHENDSASDSDYDSVGYETDCFEDEGEDMNEEVQETEELQKNDHHNPEEKPTEGLDLEDSEKSNCHNHNLTARDYVDSYTLEALWEHQELIEQLKMEFRRVRTDALPTIPEDYEFLNLDDLKPRKVDEILHGRIGEFDEFYKSYSVRMRNFDILNNQKLNALSLLQSKKPPKSFSSSKSFRSWNLLRCKSNKDSDFFDPISAKFRELHSELEVVYVGQLCLSWEFLKWQYGKALELWKSPYKTATYNEVAGEFQKFKEYLQRFVEGECSEERTRVENYVNNRYKMSILLQVPVVRGDSLKDRRKTRRKGRDDGKIISSDDLVEKLEESITTMWQFIRADKYASSAINASQKGRREHLQETDLNLLAEVQTDLHKKNMKLKETLRSRNSMLKRFRKHVEEEGTDDHLYFFSEVDMKLVSRVLNMSSVTTDQLEWCCDMLSKICFVNRKHCVDPSVLLFPC</sequence>
<dbReference type="AlphaFoldDB" id="A0A5N5F6F9"/>